<evidence type="ECO:0008006" key="5">
    <source>
        <dbReference type="Google" id="ProtNLM"/>
    </source>
</evidence>
<evidence type="ECO:0000313" key="4">
    <source>
        <dbReference type="Proteomes" id="UP000199476"/>
    </source>
</evidence>
<evidence type="ECO:0000256" key="2">
    <source>
        <dbReference type="SAM" id="MobiDB-lite"/>
    </source>
</evidence>
<protein>
    <recommendedName>
        <fullName evidence="5">Phage minor structural protein GP20</fullName>
    </recommendedName>
</protein>
<feature type="region of interest" description="Disordered" evidence="2">
    <location>
        <begin position="178"/>
        <end position="208"/>
    </location>
</feature>
<dbReference type="RefSeq" id="WP_089761341.1">
    <property type="nucleotide sequence ID" value="NZ_FNGO01000021.1"/>
</dbReference>
<sequence length="226" mass="25896">MKKLLELLEENGVEVTGGLEEEIENIWPNEVDTADLFTQEDVNDIVKKRLGRENKLHEQEIAELKEKMQSLVDPEKVEEYEKQVEELEGKAKEREAQLKTEYELALAATEAGVVDKEYFDFLAEKREFHDKLVLNDEGEVCVTDGEGRLLTDDEGEYFKPSYLIGQLKEEKPEIFGSAEKEKKKTTGATNPARGDVALNQQAEKRRKRTKELVKELGYTTKKDGEN</sequence>
<dbReference type="Proteomes" id="UP000199476">
    <property type="component" value="Unassembled WGS sequence"/>
</dbReference>
<feature type="coiled-coil region" evidence="1">
    <location>
        <begin position="47"/>
        <end position="104"/>
    </location>
</feature>
<evidence type="ECO:0000256" key="1">
    <source>
        <dbReference type="SAM" id="Coils"/>
    </source>
</evidence>
<evidence type="ECO:0000313" key="3">
    <source>
        <dbReference type="EMBL" id="SDM20493.1"/>
    </source>
</evidence>
<dbReference type="STRING" id="321763.SAMN04488692_12125"/>
<keyword evidence="1" id="KW-0175">Coiled coil</keyword>
<organism evidence="3 4">
    <name type="scientific">Halarsenatibacter silvermanii</name>
    <dbReference type="NCBI Taxonomy" id="321763"/>
    <lineage>
        <taxon>Bacteria</taxon>
        <taxon>Bacillati</taxon>
        <taxon>Bacillota</taxon>
        <taxon>Clostridia</taxon>
        <taxon>Halanaerobiales</taxon>
        <taxon>Halarsenatibacteraceae</taxon>
        <taxon>Halarsenatibacter</taxon>
    </lineage>
</organism>
<proteinExistence type="predicted"/>
<keyword evidence="4" id="KW-1185">Reference proteome</keyword>
<dbReference type="EMBL" id="FNGO01000021">
    <property type="protein sequence ID" value="SDM20493.1"/>
    <property type="molecule type" value="Genomic_DNA"/>
</dbReference>
<dbReference type="AlphaFoldDB" id="A0A1G9RB82"/>
<reference evidence="3 4" key="1">
    <citation type="submission" date="2016-10" db="EMBL/GenBank/DDBJ databases">
        <authorList>
            <person name="de Groot N.N."/>
        </authorList>
    </citation>
    <scope>NUCLEOTIDE SEQUENCE [LARGE SCALE GENOMIC DNA]</scope>
    <source>
        <strain evidence="3 4">SLAS-1</strain>
    </source>
</reference>
<gene>
    <name evidence="3" type="ORF">SAMN04488692_12125</name>
</gene>
<accession>A0A1G9RB82</accession>
<name>A0A1G9RB82_9FIRM</name>